<evidence type="ECO:0000313" key="2">
    <source>
        <dbReference type="EMBL" id="CAL1540085.1"/>
    </source>
</evidence>
<evidence type="ECO:0000256" key="1">
    <source>
        <dbReference type="SAM" id="SignalP"/>
    </source>
</evidence>
<gene>
    <name evidence="2" type="ORF">GSLYS_00013818001</name>
</gene>
<dbReference type="EMBL" id="CAXITT010000370">
    <property type="protein sequence ID" value="CAL1540085.1"/>
    <property type="molecule type" value="Genomic_DNA"/>
</dbReference>
<proteinExistence type="predicted"/>
<feature type="chain" id="PRO_5043943072" evidence="1">
    <location>
        <begin position="17"/>
        <end position="209"/>
    </location>
</feature>
<dbReference type="AlphaFoldDB" id="A0AAV2I2K9"/>
<protein>
    <submittedName>
        <fullName evidence="2">Uncharacterized protein</fullName>
    </submittedName>
</protein>
<reference evidence="2 3" key="1">
    <citation type="submission" date="2024-04" db="EMBL/GenBank/DDBJ databases">
        <authorList>
            <consortium name="Genoscope - CEA"/>
            <person name="William W."/>
        </authorList>
    </citation>
    <scope>NUCLEOTIDE SEQUENCE [LARGE SCALE GENOMIC DNA]</scope>
</reference>
<dbReference type="Proteomes" id="UP001497497">
    <property type="component" value="Unassembled WGS sequence"/>
</dbReference>
<comment type="caution">
    <text evidence="2">The sequence shown here is derived from an EMBL/GenBank/DDBJ whole genome shotgun (WGS) entry which is preliminary data.</text>
</comment>
<keyword evidence="3" id="KW-1185">Reference proteome</keyword>
<accession>A0AAV2I2K9</accession>
<evidence type="ECO:0000313" key="3">
    <source>
        <dbReference type="Proteomes" id="UP001497497"/>
    </source>
</evidence>
<organism evidence="2 3">
    <name type="scientific">Lymnaea stagnalis</name>
    <name type="common">Great pond snail</name>
    <name type="synonym">Helix stagnalis</name>
    <dbReference type="NCBI Taxonomy" id="6523"/>
    <lineage>
        <taxon>Eukaryota</taxon>
        <taxon>Metazoa</taxon>
        <taxon>Spiralia</taxon>
        <taxon>Lophotrochozoa</taxon>
        <taxon>Mollusca</taxon>
        <taxon>Gastropoda</taxon>
        <taxon>Heterobranchia</taxon>
        <taxon>Euthyneura</taxon>
        <taxon>Panpulmonata</taxon>
        <taxon>Hygrophila</taxon>
        <taxon>Lymnaeoidea</taxon>
        <taxon>Lymnaeidae</taxon>
        <taxon>Lymnaea</taxon>
    </lineage>
</organism>
<keyword evidence="1" id="KW-0732">Signal</keyword>
<name>A0AAV2I2K9_LYMST</name>
<sequence>MLRMNVVLLCLTTALAQVVSVTAQGPPAVCMPEVFQATVYDIYKNASVLVAWDIQRNLTVSVAEGVRHVFDLHKNENYLIKSPNDCVKTGSTEGNPLPFLCLPGSAKLVNDKLTSGFGGDALPVQLWDLELPSNATIKVVLTSQQPHVPVLISSASRPPVTTTSSTTLPDGTVLNTSETNVALGLTMLFTNPHTSVDPQLFHVPLTCLI</sequence>
<feature type="signal peptide" evidence="1">
    <location>
        <begin position="1"/>
        <end position="16"/>
    </location>
</feature>